<feature type="region of interest" description="Disordered" evidence="4">
    <location>
        <begin position="1"/>
        <end position="20"/>
    </location>
</feature>
<dbReference type="PRINTS" id="PR01590">
    <property type="entry name" value="HTHFIS"/>
</dbReference>
<evidence type="ECO:0000256" key="2">
    <source>
        <dbReference type="ARBA" id="ARBA00023125"/>
    </source>
</evidence>
<dbReference type="PRINTS" id="PR01591">
    <property type="entry name" value="DNABINDNGFIS"/>
</dbReference>
<feature type="domain" description="DNA binding HTH" evidence="5">
    <location>
        <begin position="96"/>
        <end position="136"/>
    </location>
</feature>
<dbReference type="NCBIfam" id="NF001659">
    <property type="entry name" value="PRK00430.1"/>
    <property type="match status" value="1"/>
</dbReference>
<reference evidence="7" key="1">
    <citation type="journal article" date="2019" name="Int. J. Syst. Evol. Microbiol.">
        <title>The Global Catalogue of Microorganisms (GCM) 10K type strain sequencing project: providing services to taxonomists for standard genome sequencing and annotation.</title>
        <authorList>
            <consortium name="The Broad Institute Genomics Platform"/>
            <consortium name="The Broad Institute Genome Sequencing Center for Infectious Disease"/>
            <person name="Wu L."/>
            <person name="Ma J."/>
        </authorList>
    </citation>
    <scope>NUCLEOTIDE SEQUENCE [LARGE SCALE GENOMIC DNA]</scope>
    <source>
        <strain evidence="7">JCM 16343</strain>
    </source>
</reference>
<sequence>MTHYPSPTDTPAQHTYTSSTHSYNAGSYDAAESALALEETLTRINEQTAAHHDDDATQAPMHGTQAPLRTHVEQVVRAYFAALGDELPTDLYALILKEVEAPLLQVVLEQTRGNQSKCAKVLGLNRGTLRKKLKMYDLMD</sequence>
<organism evidence="6 7">
    <name type="scientific">Psychrobacter aestuarii</name>
    <dbReference type="NCBI Taxonomy" id="556327"/>
    <lineage>
        <taxon>Bacteria</taxon>
        <taxon>Pseudomonadati</taxon>
        <taxon>Pseudomonadota</taxon>
        <taxon>Gammaproteobacteria</taxon>
        <taxon>Moraxellales</taxon>
        <taxon>Moraxellaceae</taxon>
        <taxon>Psychrobacter</taxon>
    </lineage>
</organism>
<evidence type="ECO:0000313" key="7">
    <source>
        <dbReference type="Proteomes" id="UP001501787"/>
    </source>
</evidence>
<dbReference type="Proteomes" id="UP001501787">
    <property type="component" value="Unassembled WGS sequence"/>
</dbReference>
<evidence type="ECO:0000256" key="3">
    <source>
        <dbReference type="ARBA" id="ARBA00029540"/>
    </source>
</evidence>
<name>A0ABP3FNI8_9GAMM</name>
<dbReference type="InterPro" id="IPR005412">
    <property type="entry name" value="Fis_DNA-bd"/>
</dbReference>
<dbReference type="Pfam" id="PF02954">
    <property type="entry name" value="HTH_8"/>
    <property type="match status" value="1"/>
</dbReference>
<gene>
    <name evidence="6" type="ORF">GCM10009129_18000</name>
</gene>
<evidence type="ECO:0000256" key="1">
    <source>
        <dbReference type="ARBA" id="ARBA00008559"/>
    </source>
</evidence>
<dbReference type="PANTHER" id="PTHR47918">
    <property type="entry name" value="DNA-BINDING PROTEIN FIS"/>
    <property type="match status" value="1"/>
</dbReference>
<accession>A0ABP3FNI8</accession>
<proteinExistence type="inferred from homology"/>
<comment type="caution">
    <text evidence="6">The sequence shown here is derived from an EMBL/GenBank/DDBJ whole genome shotgun (WGS) entry which is preliminary data.</text>
</comment>
<dbReference type="InterPro" id="IPR002197">
    <property type="entry name" value="HTH_Fis"/>
</dbReference>
<keyword evidence="2" id="KW-0238">DNA-binding</keyword>
<protein>
    <recommendedName>
        <fullName evidence="3">Putative Fis-like DNA-binding protein</fullName>
    </recommendedName>
</protein>
<comment type="similarity">
    <text evidence="1">Belongs to the transcriptional regulatory Fis family.</text>
</comment>
<dbReference type="PANTHER" id="PTHR47918:SF1">
    <property type="entry name" value="DNA-BINDING PROTEIN FIS"/>
    <property type="match status" value="1"/>
</dbReference>
<keyword evidence="7" id="KW-1185">Reference proteome</keyword>
<dbReference type="Gene3D" id="1.10.10.60">
    <property type="entry name" value="Homeodomain-like"/>
    <property type="match status" value="1"/>
</dbReference>
<dbReference type="InterPro" id="IPR050207">
    <property type="entry name" value="Trans_regulatory_Fis"/>
</dbReference>
<evidence type="ECO:0000313" key="6">
    <source>
        <dbReference type="EMBL" id="GAA0320675.1"/>
    </source>
</evidence>
<evidence type="ECO:0000256" key="4">
    <source>
        <dbReference type="SAM" id="MobiDB-lite"/>
    </source>
</evidence>
<dbReference type="InterPro" id="IPR009057">
    <property type="entry name" value="Homeodomain-like_sf"/>
</dbReference>
<dbReference type="EMBL" id="BAAAFR010000005">
    <property type="protein sequence ID" value="GAA0320675.1"/>
    <property type="molecule type" value="Genomic_DNA"/>
</dbReference>
<dbReference type="SUPFAM" id="SSF46689">
    <property type="entry name" value="Homeodomain-like"/>
    <property type="match status" value="1"/>
</dbReference>
<evidence type="ECO:0000259" key="5">
    <source>
        <dbReference type="Pfam" id="PF02954"/>
    </source>
</evidence>